<reference evidence="1" key="1">
    <citation type="submission" date="2023-04" db="EMBL/GenBank/DDBJ databases">
        <title>A chromosome-level genome assembly of the parasitoid wasp Eretmocerus hayati.</title>
        <authorList>
            <person name="Zhong Y."/>
            <person name="Liu S."/>
            <person name="Liu Y."/>
        </authorList>
    </citation>
    <scope>NUCLEOTIDE SEQUENCE</scope>
    <source>
        <strain evidence="1">ZJU_SS_LIU_2023</strain>
    </source>
</reference>
<protein>
    <submittedName>
        <fullName evidence="1">Uncharacterized protein</fullName>
    </submittedName>
</protein>
<dbReference type="Proteomes" id="UP001239111">
    <property type="component" value="Chromosome 2"/>
</dbReference>
<evidence type="ECO:0000313" key="1">
    <source>
        <dbReference type="EMBL" id="KAJ8677900.1"/>
    </source>
</evidence>
<accession>A0ACC2P3D1</accession>
<sequence>MVRIKATSKKFIEDRADINSTRLKGVTTPHRIQPGTPVQRHNILEKKNGGFVIKKRTFQRIVRDIARSFKEGIKFQSAAVMALQEVSEQFLVEVFADANSCAQHAHRVTVIARDMELANLIRSKRY</sequence>
<keyword evidence="2" id="KW-1185">Reference proteome</keyword>
<organism evidence="1 2">
    <name type="scientific">Eretmocerus hayati</name>
    <dbReference type="NCBI Taxonomy" id="131215"/>
    <lineage>
        <taxon>Eukaryota</taxon>
        <taxon>Metazoa</taxon>
        <taxon>Ecdysozoa</taxon>
        <taxon>Arthropoda</taxon>
        <taxon>Hexapoda</taxon>
        <taxon>Insecta</taxon>
        <taxon>Pterygota</taxon>
        <taxon>Neoptera</taxon>
        <taxon>Endopterygota</taxon>
        <taxon>Hymenoptera</taxon>
        <taxon>Apocrita</taxon>
        <taxon>Proctotrupomorpha</taxon>
        <taxon>Chalcidoidea</taxon>
        <taxon>Aphelinidae</taxon>
        <taxon>Aphelininae</taxon>
        <taxon>Eretmocerus</taxon>
    </lineage>
</organism>
<name>A0ACC2P3D1_9HYME</name>
<evidence type="ECO:0000313" key="2">
    <source>
        <dbReference type="Proteomes" id="UP001239111"/>
    </source>
</evidence>
<comment type="caution">
    <text evidence="1">The sequence shown here is derived from an EMBL/GenBank/DDBJ whole genome shotgun (WGS) entry which is preliminary data.</text>
</comment>
<gene>
    <name evidence="1" type="ORF">QAD02_013687</name>
</gene>
<proteinExistence type="predicted"/>
<dbReference type="EMBL" id="CM056742">
    <property type="protein sequence ID" value="KAJ8677900.1"/>
    <property type="molecule type" value="Genomic_DNA"/>
</dbReference>